<feature type="transmembrane region" description="Helical" evidence="1">
    <location>
        <begin position="987"/>
        <end position="1013"/>
    </location>
</feature>
<dbReference type="SUPFAM" id="SSF52540">
    <property type="entry name" value="P-loop containing nucleoside triphosphate hydrolases"/>
    <property type="match status" value="1"/>
</dbReference>
<reference evidence="3 4" key="1">
    <citation type="journal article" date="2015" name="Microbes Environ.">
        <title>Distribution and evolution of nitrogen fixation genes in the phylum bacteroidetes.</title>
        <authorList>
            <person name="Inoue J."/>
            <person name="Oshima K."/>
            <person name="Suda W."/>
            <person name="Sakamoto M."/>
            <person name="Iino T."/>
            <person name="Noda S."/>
            <person name="Hongoh Y."/>
            <person name="Hattori M."/>
            <person name="Ohkuma M."/>
        </authorList>
    </citation>
    <scope>NUCLEOTIDE SEQUENCE [LARGE SCALE GENOMIC DNA]</scope>
    <source>
        <strain evidence="3">JCM 15548</strain>
    </source>
</reference>
<protein>
    <submittedName>
        <fullName evidence="3">RND multidrug efflux transporter</fullName>
    </submittedName>
</protein>
<feature type="transmembrane region" description="Helical" evidence="1">
    <location>
        <begin position="371"/>
        <end position="396"/>
    </location>
</feature>
<dbReference type="PRINTS" id="PR00702">
    <property type="entry name" value="ACRIFLAVINRP"/>
</dbReference>
<evidence type="ECO:0000256" key="1">
    <source>
        <dbReference type="SAM" id="Phobius"/>
    </source>
</evidence>
<dbReference type="InterPro" id="IPR027463">
    <property type="entry name" value="AcrB_DN_DC_subdom"/>
</dbReference>
<sequence length="1357" mass="151118">MLFVALTMLGVISYRSLPVELIPAMELPVLFIRVMAPVERDLQYVEQEAIVPLEGAAGRLDKVEKIESRVTASGGMVSVYFAQKADMRYSYLKLSEQVDAVRSRLPDGFMAEVVRVDMEQINTEFMQIQVSGEGGSNRIRTLLEQEVNDRLMAVDGIASVQIFGGRQKTITVTLNRNVVESHGLTMNDVRQEIRQGQQSKVYVGEIRAHDTRYFVNAGAEYLSPADIGQIVIRPEGPLLLSNLGEISYGLREPDSHSRVNGLDVVTLSLVRESQVNLIDLSDKVKDEIERINADFEAKGIALDIQFNSAEEIESNIDQIIQLALIGGLLAIFMLWIFLSNLPLVAVVMLAMPVSVFGAFNFFYAADITINMLTLIGLALAMGMLIDNGVVVMENIYRMAGRGGNAEDVVVKGTAQIWRSVTAATFTTIVVFVPFIFASNQVLSEIARHVSVSIVSTLLVSLVVSLVLIPTIVHAILRRQTGETWRLSRLPLHNHFVQMYVQLLKGGLRHPARLVLGGLGIFFLVAFIAFAFSMAGNKPVERSKVEVNIDMWEGATLQKTDELVRTMEERLQELELPADVISQIYEDRALLTVDVDQDLMAHQDMSLAEVKSKVEEKLSGNWPGASVSFDTSADRGGGGGGGGGALSMLGLGDEQRKVLVTGENFQDMLYTANDLRKLMAENLTTLNGVWIEGNWQRPEVLLSLNPLWMGMNGVQPMQVASQLSTLSPQTNSGGTFKADDQEYEIMLTYNEPLADSLKSVRAPDLDDLKEVKIRTASGETVPLEFFSGMAMRSSVSQYSRVNQEKQLVLRFNLKKEVESSRDLEALALKEIEELLLSSGTVEGVTATLHKEEKTKEYYFLASMAILLIFMILASVFESFTAPVVMLFTIPLAAIGSMLALLFTGNSLLSFNSFIGFLILFGVVVNNGILLIDYAMQLRRSGVSVVRAYMEAGMARLRPILITAGTTIVAMLPLSLGEGEYVGALGAPFAITVIGGLCFSSVLTLVLVPAFGLGLEQSLNWIRSISTPLKISLITVWVLLFTWIWWGSSLSVLWQLVTTVLIMAGVPWLLWFVLNSLKRANSQLIPDDQSIHITIRNLVKVYGRDNRFKREWKQRLRLRQKIQDQPLNAQAFKAGLIWQIPLLLFFSWFSFIYVETGFWQLFFWVLYYNVLSSYFNTWHQRWVRIQLPDRHILNNQRLLKYVRYTWRLGYPVMLLVLMLQSWESTGGAITLFVLWLITGTILYSSRKTRTGQLNPENITGRMKGLRRRLVKWLMVISLAKPSKPPFKAVKGVSIELTSGMIGLLGPNGAGKTTVMRTLCGILDQSYGKIFINGHDTSCTGKNFRASSATCPRNSAPMKT</sequence>
<feature type="transmembrane region" description="Helical" evidence="1">
    <location>
        <begin position="913"/>
        <end position="934"/>
    </location>
</feature>
<name>A0A0E9LZP0_9BACT</name>
<feature type="transmembrane region" description="Helical" evidence="1">
    <location>
        <begin position="1050"/>
        <end position="1072"/>
    </location>
</feature>
<proteinExistence type="predicted"/>
<feature type="transmembrane region" description="Helical" evidence="1">
    <location>
        <begin position="1226"/>
        <end position="1243"/>
    </location>
</feature>
<keyword evidence="1" id="KW-0472">Membrane</keyword>
<feature type="transmembrane region" description="Helical" evidence="1">
    <location>
        <begin position="416"/>
        <end position="437"/>
    </location>
</feature>
<organism evidence="3 4">
    <name type="scientific">Geofilum rubicundum JCM 15548</name>
    <dbReference type="NCBI Taxonomy" id="1236989"/>
    <lineage>
        <taxon>Bacteria</taxon>
        <taxon>Pseudomonadati</taxon>
        <taxon>Bacteroidota</taxon>
        <taxon>Bacteroidia</taxon>
        <taxon>Marinilabiliales</taxon>
        <taxon>Marinilabiliaceae</taxon>
        <taxon>Geofilum</taxon>
    </lineage>
</organism>
<feature type="transmembrane region" description="Helical" evidence="1">
    <location>
        <begin position="343"/>
        <end position="365"/>
    </location>
</feature>
<gene>
    <name evidence="3" type="ORF">JCM15548_13359</name>
</gene>
<dbReference type="InterPro" id="IPR003439">
    <property type="entry name" value="ABC_transporter-like_ATP-bd"/>
</dbReference>
<dbReference type="SUPFAM" id="SSF82714">
    <property type="entry name" value="Multidrug efflux transporter AcrB TolC docking domain, DN and DC subdomains"/>
    <property type="match status" value="1"/>
</dbReference>
<keyword evidence="1" id="KW-1133">Transmembrane helix</keyword>
<feature type="transmembrane region" description="Helical" evidence="1">
    <location>
        <begin position="856"/>
        <end position="875"/>
    </location>
</feature>
<feature type="transmembrane region" description="Helical" evidence="1">
    <location>
        <begin position="513"/>
        <end position="534"/>
    </location>
</feature>
<evidence type="ECO:0000259" key="2">
    <source>
        <dbReference type="Pfam" id="PF00005"/>
    </source>
</evidence>
<dbReference type="Gene3D" id="1.20.1640.10">
    <property type="entry name" value="Multidrug efflux transporter AcrB transmembrane domain"/>
    <property type="match status" value="2"/>
</dbReference>
<dbReference type="PANTHER" id="PTHR32063:SF0">
    <property type="entry name" value="SWARMING MOTILITY PROTEIN SWRC"/>
    <property type="match status" value="1"/>
</dbReference>
<dbReference type="Gene3D" id="3.30.2090.10">
    <property type="entry name" value="Multidrug efflux transporter AcrB TolC docking domain, DN and DC subdomains"/>
    <property type="match status" value="2"/>
</dbReference>
<feature type="domain" description="ABC transporter" evidence="2">
    <location>
        <begin position="1288"/>
        <end position="1351"/>
    </location>
</feature>
<keyword evidence="1" id="KW-0812">Transmembrane</keyword>
<accession>A0A0E9LZP0</accession>
<dbReference type="PANTHER" id="PTHR32063">
    <property type="match status" value="1"/>
</dbReference>
<dbReference type="InterPro" id="IPR027417">
    <property type="entry name" value="P-loop_NTPase"/>
</dbReference>
<dbReference type="Pfam" id="PF00873">
    <property type="entry name" value="ACR_tran"/>
    <property type="match status" value="1"/>
</dbReference>
<dbReference type="EMBL" id="BAZW01000036">
    <property type="protein sequence ID" value="GAO31027.1"/>
    <property type="molecule type" value="Genomic_DNA"/>
</dbReference>
<dbReference type="Gene3D" id="3.40.50.300">
    <property type="entry name" value="P-loop containing nucleotide triphosphate hydrolases"/>
    <property type="match status" value="1"/>
</dbReference>
<evidence type="ECO:0000313" key="4">
    <source>
        <dbReference type="Proteomes" id="UP000032900"/>
    </source>
</evidence>
<dbReference type="GO" id="GO:0016887">
    <property type="term" value="F:ATP hydrolysis activity"/>
    <property type="evidence" value="ECO:0007669"/>
    <property type="project" value="InterPro"/>
</dbReference>
<dbReference type="Pfam" id="PF00005">
    <property type="entry name" value="ABC_tran"/>
    <property type="match status" value="1"/>
</dbReference>
<feature type="transmembrane region" description="Helical" evidence="1">
    <location>
        <begin position="882"/>
        <end position="901"/>
    </location>
</feature>
<dbReference type="Gene3D" id="3.30.70.1440">
    <property type="entry name" value="Multidrug efflux transporter AcrB pore domain"/>
    <property type="match status" value="1"/>
</dbReference>
<dbReference type="GO" id="GO:0005524">
    <property type="term" value="F:ATP binding"/>
    <property type="evidence" value="ECO:0007669"/>
    <property type="project" value="InterPro"/>
</dbReference>
<dbReference type="STRING" id="1236989.JCM15548_13359"/>
<feature type="transmembrane region" description="Helical" evidence="1">
    <location>
        <begin position="449"/>
        <end position="476"/>
    </location>
</feature>
<dbReference type="SUPFAM" id="SSF82866">
    <property type="entry name" value="Multidrug efflux transporter AcrB transmembrane domain"/>
    <property type="match status" value="2"/>
</dbReference>
<feature type="transmembrane region" description="Helical" evidence="1">
    <location>
        <begin position="319"/>
        <end position="338"/>
    </location>
</feature>
<feature type="transmembrane region" description="Helical" evidence="1">
    <location>
        <begin position="955"/>
        <end position="975"/>
    </location>
</feature>
<comment type="caution">
    <text evidence="3">The sequence shown here is derived from an EMBL/GenBank/DDBJ whole genome shotgun (WGS) entry which is preliminary data.</text>
</comment>
<dbReference type="SUPFAM" id="SSF82693">
    <property type="entry name" value="Multidrug efflux transporter AcrB pore domain, PN1, PN2, PC1 and PC2 subdomains"/>
    <property type="match status" value="2"/>
</dbReference>
<feature type="transmembrane region" description="Helical" evidence="1">
    <location>
        <begin position="1025"/>
        <end position="1044"/>
    </location>
</feature>
<dbReference type="Gene3D" id="3.30.70.1320">
    <property type="entry name" value="Multidrug efflux transporter AcrB pore domain like"/>
    <property type="match status" value="1"/>
</dbReference>
<dbReference type="GO" id="GO:0042910">
    <property type="term" value="F:xenobiotic transmembrane transporter activity"/>
    <property type="evidence" value="ECO:0007669"/>
    <property type="project" value="TreeGrafter"/>
</dbReference>
<dbReference type="Gene3D" id="3.30.70.1430">
    <property type="entry name" value="Multidrug efflux transporter AcrB pore domain"/>
    <property type="match status" value="2"/>
</dbReference>
<dbReference type="GO" id="GO:0005886">
    <property type="term" value="C:plasma membrane"/>
    <property type="evidence" value="ECO:0007669"/>
    <property type="project" value="TreeGrafter"/>
</dbReference>
<keyword evidence="4" id="KW-1185">Reference proteome</keyword>
<dbReference type="Proteomes" id="UP000032900">
    <property type="component" value="Unassembled WGS sequence"/>
</dbReference>
<evidence type="ECO:0000313" key="3">
    <source>
        <dbReference type="EMBL" id="GAO31027.1"/>
    </source>
</evidence>
<dbReference type="InterPro" id="IPR001036">
    <property type="entry name" value="Acrflvin-R"/>
</dbReference>